<feature type="domain" description="DUF4378" evidence="2">
    <location>
        <begin position="745"/>
        <end position="895"/>
    </location>
</feature>
<gene>
    <name evidence="4" type="ORF">OLEA9_A035352</name>
</gene>
<organism evidence="4 5">
    <name type="scientific">Olea europaea subsp. europaea</name>
    <dbReference type="NCBI Taxonomy" id="158383"/>
    <lineage>
        <taxon>Eukaryota</taxon>
        <taxon>Viridiplantae</taxon>
        <taxon>Streptophyta</taxon>
        <taxon>Embryophyta</taxon>
        <taxon>Tracheophyta</taxon>
        <taxon>Spermatophyta</taxon>
        <taxon>Magnoliopsida</taxon>
        <taxon>eudicotyledons</taxon>
        <taxon>Gunneridae</taxon>
        <taxon>Pentapetalae</taxon>
        <taxon>asterids</taxon>
        <taxon>lamiids</taxon>
        <taxon>Lamiales</taxon>
        <taxon>Oleaceae</taxon>
        <taxon>Oleeae</taxon>
        <taxon>Olea</taxon>
    </lineage>
</organism>
<feature type="compositionally biased region" description="Basic and acidic residues" evidence="1">
    <location>
        <begin position="439"/>
        <end position="449"/>
    </location>
</feature>
<evidence type="ECO:0000256" key="1">
    <source>
        <dbReference type="SAM" id="MobiDB-lite"/>
    </source>
</evidence>
<dbReference type="InterPro" id="IPR032795">
    <property type="entry name" value="DUF3741-assoc"/>
</dbReference>
<dbReference type="Pfam" id="PF14383">
    <property type="entry name" value="VARLMGL"/>
    <property type="match status" value="1"/>
</dbReference>
<dbReference type="Pfam" id="PF14309">
    <property type="entry name" value="DUF4378"/>
    <property type="match status" value="1"/>
</dbReference>
<dbReference type="AlphaFoldDB" id="A0A8S0SAV5"/>
<dbReference type="EMBL" id="CACTIH010004064">
    <property type="protein sequence ID" value="CAA2989140.1"/>
    <property type="molecule type" value="Genomic_DNA"/>
</dbReference>
<keyword evidence="5" id="KW-1185">Reference proteome</keyword>
<feature type="compositionally biased region" description="Polar residues" evidence="1">
    <location>
        <begin position="355"/>
        <end position="366"/>
    </location>
</feature>
<dbReference type="OrthoDB" id="765769at2759"/>
<feature type="region of interest" description="Disordered" evidence="1">
    <location>
        <begin position="258"/>
        <end position="295"/>
    </location>
</feature>
<dbReference type="PANTHER" id="PTHR21726">
    <property type="entry name" value="PHOSPHATIDYLINOSITOL N-ACETYLGLUCOSAMINYLTRANSFERASE SUBUNIT P DOWN SYNDROME CRITICAL REGION PROTEIN 5 -RELATED"/>
    <property type="match status" value="1"/>
</dbReference>
<comment type="caution">
    <text evidence="4">The sequence shown here is derived from an EMBL/GenBank/DDBJ whole genome shotgun (WGS) entry which is preliminary data.</text>
</comment>
<evidence type="ECO:0000313" key="4">
    <source>
        <dbReference type="EMBL" id="CAA2989140.1"/>
    </source>
</evidence>
<evidence type="ECO:0000259" key="3">
    <source>
        <dbReference type="Pfam" id="PF14383"/>
    </source>
</evidence>
<dbReference type="Proteomes" id="UP000594638">
    <property type="component" value="Unassembled WGS sequence"/>
</dbReference>
<evidence type="ECO:0000313" key="5">
    <source>
        <dbReference type="Proteomes" id="UP000594638"/>
    </source>
</evidence>
<feature type="region of interest" description="Disordered" evidence="1">
    <location>
        <begin position="355"/>
        <end position="466"/>
    </location>
</feature>
<sequence length="903" mass="100443">MLIVAVTSLVCEYGNGETRHKEWRLCCWLLQMFDWNAKSRKKLFSTKSDLPVQSKQKKICDGNLPMTQLDTLYDDLMAARSSIKGSSDYSCASSVADEDLCGTKSPGVVGRLMGLDSLPKSNILDSYSTPLFDTRSPPDVHCHPKNLKCFQDYETMHSSSSHEFPARKVLEPKYQKLITMPIEKFQTETLPPKSAKSIPVTHNKLLPPIKSANVIPPTNAAHIKEAAARIIEPGYQATAKAKKVRSSSIPLRVQDLKEKVQEPGKPSKRSKASEKPSESSAVYLKGQPRTKSWSESVDSKSLRILTDSEECYSGVKSTGKSISLALQAKANVQKRAGIKVSGSRNLMGENEYTSAPLFQSQPSMQKSMLKKPSTHGSRVFRQNNQKQNCVAERGKSPPVKPFASDSQGGGKALSGDSSSARKKNLSKLPETSKVGSRRSSFEGKNDRNEVSYSSSEKISRKKRSTDGDYQYEINQAAHNKMIDRNRKMIQSCSLVDGPISCDKDNRRKGTDVVSFTFTAPMTQSIPGSESSTEVGDKCKKTLVSSDGLNVSKFSFPGHNILQGDALSTLLERKLKELTRVVEFPLHRKEMASSSYSTPSTMLHDGKTKDGIHKSNLVSQCDSSFSADLRGFKTRNQRRKQGVNEETDHQGRRVSEAKNLLDPWLPSPVSVLELSSFAESCSSLDTVDSNSTTGSRQCSSVQAQEVLGTYSLKKFIPSEGDAELSDSASSISLPVTNCGKSTEWELIYVKEVLCNIEMMFKDYAIDQAREIINPNLFYQLESQKGMLNGNDLVPRISRRLLFDCVNEFLESKCRVYVGWGSKIWEKGVSAIRGKETLAQEMYSEILGWSSMRDYMIDELVDKDMSSRYGRWLDFEIEAFELGIEIEDRILNSLLDEVVADVLML</sequence>
<evidence type="ECO:0008006" key="6">
    <source>
        <dbReference type="Google" id="ProtNLM"/>
    </source>
</evidence>
<dbReference type="InterPro" id="IPR025486">
    <property type="entry name" value="DUF4378"/>
</dbReference>
<protein>
    <recommendedName>
        <fullName evidence="6">DUF4378 domain-containing protein</fullName>
    </recommendedName>
</protein>
<feature type="domain" description="DUF3741" evidence="3">
    <location>
        <begin position="93"/>
        <end position="123"/>
    </location>
</feature>
<reference evidence="4 5" key="1">
    <citation type="submission" date="2019-12" db="EMBL/GenBank/DDBJ databases">
        <authorList>
            <person name="Alioto T."/>
            <person name="Alioto T."/>
            <person name="Gomez Garrido J."/>
        </authorList>
    </citation>
    <scope>NUCLEOTIDE SEQUENCE [LARGE SCALE GENOMIC DNA]</scope>
</reference>
<accession>A0A8S0SAV5</accession>
<dbReference type="Gramene" id="OE9A035352T1">
    <property type="protein sequence ID" value="OE9A035352C1"/>
    <property type="gene ID" value="OE9A035352"/>
</dbReference>
<evidence type="ECO:0000259" key="2">
    <source>
        <dbReference type="Pfam" id="PF14309"/>
    </source>
</evidence>
<name>A0A8S0SAV5_OLEEU</name>
<dbReference type="PANTHER" id="PTHR21726:SF29">
    <property type="entry name" value="EXPRESSED PROTEIN"/>
    <property type="match status" value="1"/>
</dbReference>
<proteinExistence type="predicted"/>
<feature type="compositionally biased region" description="Polar residues" evidence="1">
    <location>
        <begin position="374"/>
        <end position="388"/>
    </location>
</feature>